<reference evidence="1" key="1">
    <citation type="submission" date="2016-10" db="EMBL/GenBank/DDBJ databases">
        <authorList>
            <person name="de Groot N.N."/>
        </authorList>
    </citation>
    <scope>NUCLEOTIDE SEQUENCE</scope>
</reference>
<proteinExistence type="predicted"/>
<dbReference type="EMBL" id="FPHG01000064">
    <property type="protein sequence ID" value="SFV64243.1"/>
    <property type="molecule type" value="Genomic_DNA"/>
</dbReference>
<organism evidence="1">
    <name type="scientific">hydrothermal vent metagenome</name>
    <dbReference type="NCBI Taxonomy" id="652676"/>
    <lineage>
        <taxon>unclassified sequences</taxon>
        <taxon>metagenomes</taxon>
        <taxon>ecological metagenomes</taxon>
    </lineage>
</organism>
<accession>A0A1W1CEX1</accession>
<protein>
    <submittedName>
        <fullName evidence="1">Uncharacterized protein</fullName>
    </submittedName>
</protein>
<name>A0A1W1CEX1_9ZZZZ</name>
<sequence>MKKSIVVIVLGYSCILNASFLDAIKEKANVVYDHTKEVTSVAYDTLKENTESSLKETKDFYKSSYINHKLEKKKEKEAKLNECIVNFEERLPQYGLFLEQNYMNVNKRNESKILQSYKKLNGNGISQKSQFDMNRETIKRLYTSISTLEYMNIVLSELKIIENKLKQNNPEELDMLVKNIQFLMYAWTTPMEILSTKKIYNSSLLGISHKLYQNIKKNNYKNYTQFIYSMLFINLINFNPKLDIQDSSIPYIMIGNKNKENNDTQKICKSILSKYFGKSIDEYMSQIVASTLSIDEDVVNSDINKISKNNLLFEDAVFFDKSIDNLAKIDIINYPLNDNWYIMTREYMELQDDFYKMKKELDKIIKILTILPNTARVVAILKQDLFNVDALYRKFDESVRYNFIDLPISIYSDLYYNKFIKNKGLFKTDKKDLEDIAIAYNKSCANMQKYMVSEFAINKVMRVTRLIKEEFNENEWKEVKTRAKLTQDWFNMLNKVEIKNK</sequence>
<gene>
    <name evidence="1" type="ORF">MNB_SV-9-282</name>
</gene>
<dbReference type="AlphaFoldDB" id="A0A1W1CEX1"/>
<evidence type="ECO:0000313" key="1">
    <source>
        <dbReference type="EMBL" id="SFV64243.1"/>
    </source>
</evidence>